<dbReference type="CDD" id="cd00130">
    <property type="entry name" value="PAS"/>
    <property type="match status" value="1"/>
</dbReference>
<evidence type="ECO:0000313" key="7">
    <source>
        <dbReference type="Proteomes" id="UP000295830"/>
    </source>
</evidence>
<dbReference type="GO" id="GO:0003824">
    <property type="term" value="F:catalytic activity"/>
    <property type="evidence" value="ECO:0007669"/>
    <property type="project" value="UniProtKB-ARBA"/>
</dbReference>
<name>A0A4R7JJM0_9GAMM</name>
<dbReference type="InterPro" id="IPR011006">
    <property type="entry name" value="CheY-like_superfamily"/>
</dbReference>
<dbReference type="NCBIfam" id="TIGR00254">
    <property type="entry name" value="GGDEF"/>
    <property type="match status" value="1"/>
</dbReference>
<dbReference type="PROSITE" id="PS50887">
    <property type="entry name" value="GGDEF"/>
    <property type="match status" value="1"/>
</dbReference>
<dbReference type="InterPro" id="IPR035919">
    <property type="entry name" value="EAL_sf"/>
</dbReference>
<gene>
    <name evidence="6" type="ORF">DES49_2724</name>
</gene>
<dbReference type="SUPFAM" id="SSF52172">
    <property type="entry name" value="CheY-like"/>
    <property type="match status" value="1"/>
</dbReference>
<dbReference type="PROSITE" id="PS50883">
    <property type="entry name" value="EAL"/>
    <property type="match status" value="1"/>
</dbReference>
<dbReference type="FunFam" id="3.30.70.270:FF:000001">
    <property type="entry name" value="Diguanylate cyclase domain protein"/>
    <property type="match status" value="1"/>
</dbReference>
<evidence type="ECO:0000256" key="1">
    <source>
        <dbReference type="ARBA" id="ARBA00001946"/>
    </source>
</evidence>
<dbReference type="CDD" id="cd01949">
    <property type="entry name" value="GGDEF"/>
    <property type="match status" value="1"/>
</dbReference>
<dbReference type="InterPro" id="IPR000014">
    <property type="entry name" value="PAS"/>
</dbReference>
<reference evidence="6 7" key="1">
    <citation type="submission" date="2019-03" db="EMBL/GenBank/DDBJ databases">
        <title>Genomic Encyclopedia of Type Strains, Phase IV (KMG-IV): sequencing the most valuable type-strain genomes for metagenomic binning, comparative biology and taxonomic classification.</title>
        <authorList>
            <person name="Goeker M."/>
        </authorList>
    </citation>
    <scope>NUCLEOTIDE SEQUENCE [LARGE SCALE GENOMIC DNA]</scope>
    <source>
        <strain evidence="6 7">DSM 15505</strain>
    </source>
</reference>
<dbReference type="InterPro" id="IPR052155">
    <property type="entry name" value="Biofilm_reg_signaling"/>
</dbReference>
<dbReference type="InterPro" id="IPR000160">
    <property type="entry name" value="GGDEF_dom"/>
</dbReference>
<dbReference type="SUPFAM" id="SSF55785">
    <property type="entry name" value="PYP-like sensor domain (PAS domain)"/>
    <property type="match status" value="1"/>
</dbReference>
<dbReference type="Proteomes" id="UP000295830">
    <property type="component" value="Unassembled WGS sequence"/>
</dbReference>
<evidence type="ECO:0000259" key="4">
    <source>
        <dbReference type="PROSITE" id="PS50883"/>
    </source>
</evidence>
<feature type="domain" description="EAL" evidence="4">
    <location>
        <begin position="436"/>
        <end position="690"/>
    </location>
</feature>
<dbReference type="PROSITE" id="PS50113">
    <property type="entry name" value="PAC"/>
    <property type="match status" value="1"/>
</dbReference>
<dbReference type="GO" id="GO:0006355">
    <property type="term" value="P:regulation of DNA-templated transcription"/>
    <property type="evidence" value="ECO:0007669"/>
    <property type="project" value="InterPro"/>
</dbReference>
<sequence>MSITLSGAEPGNRTVTTDLLLIETDDDNARVIREALSRDRDCCFEITRVRRLNEALARLAESDTEVILVGPDLPDSESLGESIRQVRDASQEALILPLSGDAEWLPHTLRYVIQRKSVEAGLRATEQALFEEKEWARVTLSSIGDAVIVTDPDGCVTYLNPMAETMTGWACEEAVGEPLGEVFHIISGQTRELATNPALYAIEQDRTVGLDANCILVRRDGEENGIEDSAAPVHNRNGEVSGAVIVFRDISQSQEMTRKMAYLAHHDSLTGLCNRALLDERLKQAIRLAQRHQKQTALLFVDLDGFKRINDTLGHAVGDHVLQAVAEVLSDCVRTTDTVCRHGGDEFVILLTEIERPEDAIQVADKILASFATPLIVEGHPLRLNLSLGISVYPEDGDSTDAIFERADAAMYHAKISQHPNYGFAQRDRDSWPTTRDCIDRRLARAFEMGEFVLHYQPQIDMVTGRIGGVEVLVRWLDSERGLVYPSQFMPVAERTGLIIAIGRWIIQEACRQVAVWRREGHDSLPVAINVSAMEFHHPHFVPFVREVLHETGIDPSDLELEFTESVLMHEPELSMTHLQQLRDIGVRLAMDDFGSGESSLRYLNRFPIDTLKIDKCLMEGVTADPATSVVLRSLVAMGKDLKRRLVAEGVETAHQLGFVQTQLFDVAQGFRFGYPQTSEDFSRLLEKEH</sequence>
<protein>
    <submittedName>
        <fullName evidence="6">PAS domain S-box-containing protein/diguanylate cyclase (GGDEF)-like protein</fullName>
    </submittedName>
</protein>
<dbReference type="PROSITE" id="PS50112">
    <property type="entry name" value="PAS"/>
    <property type="match status" value="1"/>
</dbReference>
<feature type="domain" description="GGDEF" evidence="5">
    <location>
        <begin position="294"/>
        <end position="427"/>
    </location>
</feature>
<dbReference type="Pfam" id="PF00990">
    <property type="entry name" value="GGDEF"/>
    <property type="match status" value="1"/>
</dbReference>
<comment type="cofactor">
    <cofactor evidence="1">
        <name>Mg(2+)</name>
        <dbReference type="ChEBI" id="CHEBI:18420"/>
    </cofactor>
</comment>
<feature type="domain" description="PAS" evidence="2">
    <location>
        <begin position="132"/>
        <end position="205"/>
    </location>
</feature>
<dbReference type="SUPFAM" id="SSF141868">
    <property type="entry name" value="EAL domain-like"/>
    <property type="match status" value="1"/>
</dbReference>
<dbReference type="InterPro" id="IPR013767">
    <property type="entry name" value="PAS_fold"/>
</dbReference>
<dbReference type="RefSeq" id="WP_243865053.1">
    <property type="nucleotide sequence ID" value="NZ_SOAX01000007.1"/>
</dbReference>
<dbReference type="SMART" id="SM00267">
    <property type="entry name" value="GGDEF"/>
    <property type="match status" value="1"/>
</dbReference>
<dbReference type="Gene3D" id="3.30.450.20">
    <property type="entry name" value="PAS domain"/>
    <property type="match status" value="1"/>
</dbReference>
<dbReference type="PANTHER" id="PTHR44757:SF4">
    <property type="entry name" value="DIGUANYLATE CYCLASE DGCE-RELATED"/>
    <property type="match status" value="1"/>
</dbReference>
<evidence type="ECO:0000313" key="6">
    <source>
        <dbReference type="EMBL" id="TDT37764.1"/>
    </source>
</evidence>
<dbReference type="EMBL" id="SOAX01000007">
    <property type="protein sequence ID" value="TDT37764.1"/>
    <property type="molecule type" value="Genomic_DNA"/>
</dbReference>
<dbReference type="InterPro" id="IPR000700">
    <property type="entry name" value="PAS-assoc_C"/>
</dbReference>
<comment type="caution">
    <text evidence="6">The sequence shown here is derived from an EMBL/GenBank/DDBJ whole genome shotgun (WGS) entry which is preliminary data.</text>
</comment>
<dbReference type="AlphaFoldDB" id="A0A4R7JJM0"/>
<dbReference type="Gene3D" id="3.30.70.270">
    <property type="match status" value="1"/>
</dbReference>
<dbReference type="InterPro" id="IPR029787">
    <property type="entry name" value="Nucleotide_cyclase"/>
</dbReference>
<keyword evidence="7" id="KW-1185">Reference proteome</keyword>
<evidence type="ECO:0000259" key="2">
    <source>
        <dbReference type="PROSITE" id="PS50112"/>
    </source>
</evidence>
<accession>A0A4R7JJM0</accession>
<dbReference type="InterPro" id="IPR001633">
    <property type="entry name" value="EAL_dom"/>
</dbReference>
<dbReference type="NCBIfam" id="TIGR00229">
    <property type="entry name" value="sensory_box"/>
    <property type="match status" value="1"/>
</dbReference>
<organism evidence="6 7">
    <name type="scientific">Halospina denitrificans</name>
    <dbReference type="NCBI Taxonomy" id="332522"/>
    <lineage>
        <taxon>Bacteria</taxon>
        <taxon>Pseudomonadati</taxon>
        <taxon>Pseudomonadota</taxon>
        <taxon>Gammaproteobacteria</taxon>
        <taxon>Halospina</taxon>
    </lineage>
</organism>
<dbReference type="SMART" id="SM00091">
    <property type="entry name" value="PAS"/>
    <property type="match status" value="1"/>
</dbReference>
<dbReference type="Pfam" id="PF00989">
    <property type="entry name" value="PAS"/>
    <property type="match status" value="1"/>
</dbReference>
<dbReference type="PANTHER" id="PTHR44757">
    <property type="entry name" value="DIGUANYLATE CYCLASE DGCP"/>
    <property type="match status" value="1"/>
</dbReference>
<dbReference type="Pfam" id="PF00563">
    <property type="entry name" value="EAL"/>
    <property type="match status" value="1"/>
</dbReference>
<proteinExistence type="predicted"/>
<evidence type="ECO:0000259" key="3">
    <source>
        <dbReference type="PROSITE" id="PS50113"/>
    </source>
</evidence>
<dbReference type="CDD" id="cd01948">
    <property type="entry name" value="EAL"/>
    <property type="match status" value="1"/>
</dbReference>
<dbReference type="Gene3D" id="3.20.20.450">
    <property type="entry name" value="EAL domain"/>
    <property type="match status" value="1"/>
</dbReference>
<dbReference type="InterPro" id="IPR043128">
    <property type="entry name" value="Rev_trsase/Diguanyl_cyclase"/>
</dbReference>
<feature type="domain" description="PAC" evidence="3">
    <location>
        <begin position="210"/>
        <end position="262"/>
    </location>
</feature>
<evidence type="ECO:0000259" key="5">
    <source>
        <dbReference type="PROSITE" id="PS50887"/>
    </source>
</evidence>
<dbReference type="SUPFAM" id="SSF55073">
    <property type="entry name" value="Nucleotide cyclase"/>
    <property type="match status" value="1"/>
</dbReference>
<dbReference type="SMART" id="SM00052">
    <property type="entry name" value="EAL"/>
    <property type="match status" value="1"/>
</dbReference>
<dbReference type="InterPro" id="IPR035965">
    <property type="entry name" value="PAS-like_dom_sf"/>
</dbReference>